<evidence type="ECO:0000256" key="1">
    <source>
        <dbReference type="ARBA" id="ARBA00004141"/>
    </source>
</evidence>
<dbReference type="AlphaFoldDB" id="A0A8H3MCH7"/>
<keyword evidence="3 5" id="KW-1133">Transmembrane helix</keyword>
<reference evidence="6" key="1">
    <citation type="submission" date="2019-10" db="EMBL/GenBank/DDBJ databases">
        <title>Conservation and host-specific expression of non-tandemly repeated heterogenous ribosome RNA gene in arbuscular mycorrhizal fungi.</title>
        <authorList>
            <person name="Maeda T."/>
            <person name="Kobayashi Y."/>
            <person name="Nakagawa T."/>
            <person name="Ezawa T."/>
            <person name="Yamaguchi K."/>
            <person name="Bino T."/>
            <person name="Nishimoto Y."/>
            <person name="Shigenobu S."/>
            <person name="Kawaguchi M."/>
        </authorList>
    </citation>
    <scope>NUCLEOTIDE SEQUENCE</scope>
    <source>
        <strain evidence="6">HR1</strain>
    </source>
</reference>
<feature type="transmembrane region" description="Helical" evidence="5">
    <location>
        <begin position="191"/>
        <end position="210"/>
    </location>
</feature>
<gene>
    <name evidence="6" type="ORF">RCL2_002916500</name>
</gene>
<comment type="caution">
    <text evidence="6">The sequence shown here is derived from an EMBL/GenBank/DDBJ whole genome shotgun (WGS) entry which is preliminary data.</text>
</comment>
<evidence type="ECO:0000256" key="4">
    <source>
        <dbReference type="ARBA" id="ARBA00023136"/>
    </source>
</evidence>
<accession>A0A8H3MCH7</accession>
<dbReference type="PANTHER" id="PTHR11785:SF353">
    <property type="entry name" value="METHIONINE TRANSPORTER (EUROFUNG)"/>
    <property type="match status" value="1"/>
</dbReference>
<feature type="transmembrane region" description="Helical" evidence="5">
    <location>
        <begin position="105"/>
        <end position="138"/>
    </location>
</feature>
<evidence type="ECO:0000313" key="6">
    <source>
        <dbReference type="EMBL" id="GET02798.1"/>
    </source>
</evidence>
<evidence type="ECO:0000256" key="5">
    <source>
        <dbReference type="SAM" id="Phobius"/>
    </source>
</evidence>
<evidence type="ECO:0000313" key="7">
    <source>
        <dbReference type="Proteomes" id="UP000615446"/>
    </source>
</evidence>
<organism evidence="6 7">
    <name type="scientific">Rhizophagus clarus</name>
    <dbReference type="NCBI Taxonomy" id="94130"/>
    <lineage>
        <taxon>Eukaryota</taxon>
        <taxon>Fungi</taxon>
        <taxon>Fungi incertae sedis</taxon>
        <taxon>Mucoromycota</taxon>
        <taxon>Glomeromycotina</taxon>
        <taxon>Glomeromycetes</taxon>
        <taxon>Glomerales</taxon>
        <taxon>Glomeraceae</taxon>
        <taxon>Rhizophagus</taxon>
    </lineage>
</organism>
<feature type="transmembrane region" description="Helical" evidence="5">
    <location>
        <begin position="438"/>
        <end position="459"/>
    </location>
</feature>
<proteinExistence type="predicted"/>
<dbReference type="GO" id="GO:0015179">
    <property type="term" value="F:L-amino acid transmembrane transporter activity"/>
    <property type="evidence" value="ECO:0007669"/>
    <property type="project" value="TreeGrafter"/>
</dbReference>
<dbReference type="EMBL" id="BLAL01000315">
    <property type="protein sequence ID" value="GET02798.1"/>
    <property type="molecule type" value="Genomic_DNA"/>
</dbReference>
<dbReference type="InterPro" id="IPR002293">
    <property type="entry name" value="AA/rel_permease1"/>
</dbReference>
<feature type="transmembrane region" description="Helical" evidence="5">
    <location>
        <begin position="471"/>
        <end position="493"/>
    </location>
</feature>
<evidence type="ECO:0000256" key="2">
    <source>
        <dbReference type="ARBA" id="ARBA00022692"/>
    </source>
</evidence>
<feature type="transmembrane region" description="Helical" evidence="5">
    <location>
        <begin position="375"/>
        <end position="394"/>
    </location>
</feature>
<feature type="transmembrane region" description="Helical" evidence="5">
    <location>
        <begin position="158"/>
        <end position="179"/>
    </location>
</feature>
<dbReference type="InterPro" id="IPR050598">
    <property type="entry name" value="AminoAcid_Transporter"/>
</dbReference>
<dbReference type="PIRSF" id="PIRSF006060">
    <property type="entry name" value="AA_transporter"/>
    <property type="match status" value="1"/>
</dbReference>
<feature type="transmembrane region" description="Helical" evidence="5">
    <location>
        <begin position="324"/>
        <end position="344"/>
    </location>
</feature>
<keyword evidence="2 5" id="KW-0812">Transmembrane</keyword>
<sequence>MSRQLEITETSSTISNNNDNKNKLLGTVYGIGMNVNDIIGAGIFTTPGIVWKQVKSPYVVIVLWIIGGIVSLCGSLVYSEFGIIHQDSGGETIYLAKSFPRPKMLASYLFSFMFIFIIRPGIICAVLQSAAQYAWYTFEGKSPPIDSSLNGWNNEFKPYWILKFISVALLLLITGYHILSNKWANRINQSLAMIKMIIIIIIALSGMSKYRNTHNWKQTLENPDTKFSVLTPYSVAIVEVFFSYNGWNNLNYSLDEFRNPEKKLRLSNTYSVGIVSLLYLMVNIAFITAVPPQLVIGTDTEDFNETIAADFFFIIFNSETASKILSFFVVLSAIGTAATSIWSGSRVIVSAAKSNFFPIFSDELQYWHDTFDTPVNALCTQFVWCAFLILIISSSVASDVFLLFTSIAIFSSWIFYIITGIGLLVLRKRQDDKPKISLTIINYLFIISGFGIIVLSFLFIPRPNLSYFNNISFILITFTALIVGILLWILLFYRPHLKEKSRRRWTNEISTQVKIQIAATLAESK</sequence>
<evidence type="ECO:0000256" key="3">
    <source>
        <dbReference type="ARBA" id="ARBA00022989"/>
    </source>
</evidence>
<keyword evidence="4 5" id="KW-0472">Membrane</keyword>
<feature type="transmembrane region" description="Helical" evidence="5">
    <location>
        <begin position="268"/>
        <end position="290"/>
    </location>
</feature>
<comment type="subcellular location">
    <subcellularLocation>
        <location evidence="1">Membrane</location>
        <topology evidence="1">Multi-pass membrane protein</topology>
    </subcellularLocation>
</comment>
<dbReference type="Gene3D" id="1.20.1740.10">
    <property type="entry name" value="Amino acid/polyamine transporter I"/>
    <property type="match status" value="1"/>
</dbReference>
<dbReference type="GO" id="GO:0016020">
    <property type="term" value="C:membrane"/>
    <property type="evidence" value="ECO:0007669"/>
    <property type="project" value="UniProtKB-SubCell"/>
</dbReference>
<dbReference type="PANTHER" id="PTHR11785">
    <property type="entry name" value="AMINO ACID TRANSPORTER"/>
    <property type="match status" value="1"/>
</dbReference>
<name>A0A8H3MCH7_9GLOM</name>
<dbReference type="Proteomes" id="UP000615446">
    <property type="component" value="Unassembled WGS sequence"/>
</dbReference>
<dbReference type="OrthoDB" id="10062876at2759"/>
<feature type="transmembrane region" description="Helical" evidence="5">
    <location>
        <begin position="61"/>
        <end position="84"/>
    </location>
</feature>
<protein>
    <submittedName>
        <fullName evidence="6">Amino acid/polyamine transporter I</fullName>
    </submittedName>
</protein>
<dbReference type="Pfam" id="PF13520">
    <property type="entry name" value="AA_permease_2"/>
    <property type="match status" value="1"/>
</dbReference>
<feature type="transmembrane region" description="Helical" evidence="5">
    <location>
        <begin position="400"/>
        <end position="426"/>
    </location>
</feature>
<feature type="transmembrane region" description="Helical" evidence="5">
    <location>
        <begin position="230"/>
        <end position="247"/>
    </location>
</feature>